<dbReference type="Proteomes" id="UP001418222">
    <property type="component" value="Unassembled WGS sequence"/>
</dbReference>
<dbReference type="Pfam" id="PF00076">
    <property type="entry name" value="RRM_1"/>
    <property type="match status" value="1"/>
</dbReference>
<name>A0AAP0FSD6_9ASPA</name>
<dbReference type="InterPro" id="IPR035979">
    <property type="entry name" value="RBD_domain_sf"/>
</dbReference>
<accession>A0AAP0FSD6</accession>
<dbReference type="InterPro" id="IPR012677">
    <property type="entry name" value="Nucleotide-bd_a/b_plait_sf"/>
</dbReference>
<dbReference type="EMBL" id="JBBWWQ010000021">
    <property type="protein sequence ID" value="KAK8913667.1"/>
    <property type="molecule type" value="Genomic_DNA"/>
</dbReference>
<keyword evidence="1" id="KW-0175">Coiled coil</keyword>
<feature type="compositionally biased region" description="Basic and acidic residues" evidence="2">
    <location>
        <begin position="35"/>
        <end position="52"/>
    </location>
</feature>
<feature type="region of interest" description="Disordered" evidence="2">
    <location>
        <begin position="253"/>
        <end position="285"/>
    </location>
</feature>
<dbReference type="Gene3D" id="3.30.70.330">
    <property type="match status" value="1"/>
</dbReference>
<organism evidence="4 5">
    <name type="scientific">Platanthera zijinensis</name>
    <dbReference type="NCBI Taxonomy" id="2320716"/>
    <lineage>
        <taxon>Eukaryota</taxon>
        <taxon>Viridiplantae</taxon>
        <taxon>Streptophyta</taxon>
        <taxon>Embryophyta</taxon>
        <taxon>Tracheophyta</taxon>
        <taxon>Spermatophyta</taxon>
        <taxon>Magnoliopsida</taxon>
        <taxon>Liliopsida</taxon>
        <taxon>Asparagales</taxon>
        <taxon>Orchidaceae</taxon>
        <taxon>Orchidoideae</taxon>
        <taxon>Orchideae</taxon>
        <taxon>Orchidinae</taxon>
        <taxon>Platanthera</taxon>
    </lineage>
</organism>
<dbReference type="AlphaFoldDB" id="A0AAP0FSD6"/>
<feature type="domain" description="RRM" evidence="3">
    <location>
        <begin position="169"/>
        <end position="208"/>
    </location>
</feature>
<evidence type="ECO:0000313" key="5">
    <source>
        <dbReference type="Proteomes" id="UP001418222"/>
    </source>
</evidence>
<gene>
    <name evidence="4" type="primary">NUCL2</name>
    <name evidence="4" type="ORF">KSP39_PZI023803</name>
</gene>
<feature type="region of interest" description="Disordered" evidence="2">
    <location>
        <begin position="35"/>
        <end position="62"/>
    </location>
</feature>
<feature type="coiled-coil region" evidence="1">
    <location>
        <begin position="138"/>
        <end position="165"/>
    </location>
</feature>
<evidence type="ECO:0000256" key="1">
    <source>
        <dbReference type="SAM" id="Coils"/>
    </source>
</evidence>
<reference evidence="4 5" key="1">
    <citation type="journal article" date="2022" name="Nat. Plants">
        <title>Genomes of leafy and leafless Platanthera orchids illuminate the evolution of mycoheterotrophy.</title>
        <authorList>
            <person name="Li M.H."/>
            <person name="Liu K.W."/>
            <person name="Li Z."/>
            <person name="Lu H.C."/>
            <person name="Ye Q.L."/>
            <person name="Zhang D."/>
            <person name="Wang J.Y."/>
            <person name="Li Y.F."/>
            <person name="Zhong Z.M."/>
            <person name="Liu X."/>
            <person name="Yu X."/>
            <person name="Liu D.K."/>
            <person name="Tu X.D."/>
            <person name="Liu B."/>
            <person name="Hao Y."/>
            <person name="Liao X.Y."/>
            <person name="Jiang Y.T."/>
            <person name="Sun W.H."/>
            <person name="Chen J."/>
            <person name="Chen Y.Q."/>
            <person name="Ai Y."/>
            <person name="Zhai J.W."/>
            <person name="Wu S.S."/>
            <person name="Zhou Z."/>
            <person name="Hsiao Y.Y."/>
            <person name="Wu W.L."/>
            <person name="Chen Y.Y."/>
            <person name="Lin Y.F."/>
            <person name="Hsu J.L."/>
            <person name="Li C.Y."/>
            <person name="Wang Z.W."/>
            <person name="Zhao X."/>
            <person name="Zhong W.Y."/>
            <person name="Ma X.K."/>
            <person name="Ma L."/>
            <person name="Huang J."/>
            <person name="Chen G.Z."/>
            <person name="Huang M.Z."/>
            <person name="Huang L."/>
            <person name="Peng D.H."/>
            <person name="Luo Y.B."/>
            <person name="Zou S.Q."/>
            <person name="Chen S.P."/>
            <person name="Lan S."/>
            <person name="Tsai W.C."/>
            <person name="Van de Peer Y."/>
            <person name="Liu Z.J."/>
        </authorList>
    </citation>
    <scope>NUCLEOTIDE SEQUENCE [LARGE SCALE GENOMIC DNA]</scope>
    <source>
        <strain evidence="4">Lor287</strain>
    </source>
</reference>
<protein>
    <submittedName>
        <fullName evidence="4">Nucleolin 2</fullName>
    </submittedName>
</protein>
<keyword evidence="5" id="KW-1185">Reference proteome</keyword>
<dbReference type="GO" id="GO:0003723">
    <property type="term" value="F:RNA binding"/>
    <property type="evidence" value="ECO:0007669"/>
    <property type="project" value="InterPro"/>
</dbReference>
<dbReference type="SUPFAM" id="SSF54928">
    <property type="entry name" value="RNA-binding domain, RBD"/>
    <property type="match status" value="1"/>
</dbReference>
<dbReference type="InterPro" id="IPR000504">
    <property type="entry name" value="RRM_dom"/>
</dbReference>
<sequence>MLNPAGPDPDFAALHQAGRFDFSFRCRFDFSKRGNENVPEKQARSKKQKIEAESSSQSYKKAKKMKRILVEPLKEEDESISSDFDEEGIHANLRCTNWSANDTPIPLAWRGARGKGCIFSENCLPCFRNLAWFYVIRASSANERDAQVENELKGMKKNLKSMEKQCDPMFEFFKEAGEVIEVQLAAKKDGSFLGFGRVEFSTGTDAQRQYGLLSDKPGGLSVRPPPAPAQLNAKFQCQPSSAYRPVIAQAARPRSQVAVRGSPDQPVQRPGLSTRQRKPARPRGLSSALFSSSWLFPVTAARFSCTPGSR</sequence>
<proteinExistence type="predicted"/>
<evidence type="ECO:0000259" key="3">
    <source>
        <dbReference type="Pfam" id="PF00076"/>
    </source>
</evidence>
<evidence type="ECO:0000313" key="4">
    <source>
        <dbReference type="EMBL" id="KAK8913667.1"/>
    </source>
</evidence>
<evidence type="ECO:0000256" key="2">
    <source>
        <dbReference type="SAM" id="MobiDB-lite"/>
    </source>
</evidence>
<comment type="caution">
    <text evidence="4">The sequence shown here is derived from an EMBL/GenBank/DDBJ whole genome shotgun (WGS) entry which is preliminary data.</text>
</comment>